<evidence type="ECO:0000313" key="3">
    <source>
        <dbReference type="EMBL" id="CAD6340335.1"/>
    </source>
</evidence>
<feature type="chain" id="PRO_5032713832" evidence="2">
    <location>
        <begin position="24"/>
        <end position="88"/>
    </location>
</feature>
<reference evidence="3" key="1">
    <citation type="submission" date="2020-10" db="EMBL/GenBank/DDBJ databases">
        <authorList>
            <person name="Han B."/>
            <person name="Lu T."/>
            <person name="Zhao Q."/>
            <person name="Huang X."/>
            <person name="Zhao Y."/>
        </authorList>
    </citation>
    <scope>NUCLEOTIDE SEQUENCE</scope>
</reference>
<evidence type="ECO:0000256" key="1">
    <source>
        <dbReference type="SAM" id="MobiDB-lite"/>
    </source>
</evidence>
<accession>A0A811SDQ8</accession>
<name>A0A811SDQ8_9POAL</name>
<organism evidence="3 4">
    <name type="scientific">Miscanthus lutarioriparius</name>
    <dbReference type="NCBI Taxonomy" id="422564"/>
    <lineage>
        <taxon>Eukaryota</taxon>
        <taxon>Viridiplantae</taxon>
        <taxon>Streptophyta</taxon>
        <taxon>Embryophyta</taxon>
        <taxon>Tracheophyta</taxon>
        <taxon>Spermatophyta</taxon>
        <taxon>Magnoliopsida</taxon>
        <taxon>Liliopsida</taxon>
        <taxon>Poales</taxon>
        <taxon>Poaceae</taxon>
        <taxon>PACMAD clade</taxon>
        <taxon>Panicoideae</taxon>
        <taxon>Andropogonodae</taxon>
        <taxon>Andropogoneae</taxon>
        <taxon>Saccharinae</taxon>
        <taxon>Miscanthus</taxon>
    </lineage>
</organism>
<gene>
    <name evidence="3" type="ORF">NCGR_LOCUS64433</name>
</gene>
<dbReference type="EMBL" id="CAJGYO010000019">
    <property type="protein sequence ID" value="CAD6340335.1"/>
    <property type="molecule type" value="Genomic_DNA"/>
</dbReference>
<evidence type="ECO:0000313" key="4">
    <source>
        <dbReference type="Proteomes" id="UP000604825"/>
    </source>
</evidence>
<dbReference type="PANTHER" id="PTHR33474">
    <property type="entry name" value="TRANSMEMBRANE PROTEIN"/>
    <property type="match status" value="1"/>
</dbReference>
<keyword evidence="4" id="KW-1185">Reference proteome</keyword>
<evidence type="ECO:0000256" key="2">
    <source>
        <dbReference type="SAM" id="SignalP"/>
    </source>
</evidence>
<dbReference type="OrthoDB" id="693939at2759"/>
<dbReference type="AlphaFoldDB" id="A0A811SDQ8"/>
<dbReference type="PANTHER" id="PTHR33474:SF16">
    <property type="entry name" value="OS01G0264400 PROTEIN"/>
    <property type="match status" value="1"/>
</dbReference>
<keyword evidence="2" id="KW-0732">Signal</keyword>
<protein>
    <submittedName>
        <fullName evidence="3">Uncharacterized protein</fullName>
    </submittedName>
</protein>
<sequence length="88" mass="9540">MERRAEKSLLVLSCLLVFPLVSSVPMPRSLGLGSQQQHPLALKLTSSQEMTIGAAMNLGRPEARMDMEVNDYPTPGANDDHDPGHGRA</sequence>
<dbReference type="Proteomes" id="UP000604825">
    <property type="component" value="Unassembled WGS sequence"/>
</dbReference>
<feature type="region of interest" description="Disordered" evidence="1">
    <location>
        <begin position="60"/>
        <end position="88"/>
    </location>
</feature>
<feature type="signal peptide" evidence="2">
    <location>
        <begin position="1"/>
        <end position="23"/>
    </location>
</feature>
<feature type="compositionally biased region" description="Basic and acidic residues" evidence="1">
    <location>
        <begin position="78"/>
        <end position="88"/>
    </location>
</feature>
<proteinExistence type="predicted"/>
<comment type="caution">
    <text evidence="3">The sequence shown here is derived from an EMBL/GenBank/DDBJ whole genome shotgun (WGS) entry which is preliminary data.</text>
</comment>